<dbReference type="GO" id="GO:0003700">
    <property type="term" value="F:DNA-binding transcription factor activity"/>
    <property type="evidence" value="ECO:0007669"/>
    <property type="project" value="InterPro"/>
</dbReference>
<feature type="domain" description="HTH marR-type" evidence="1">
    <location>
        <begin position="3"/>
        <end position="47"/>
    </location>
</feature>
<dbReference type="InterPro" id="IPR036390">
    <property type="entry name" value="WH_DNA-bd_sf"/>
</dbReference>
<sequence length="77" mass="8443">MTDTDILEALALSPDPVLVASEIAEEVDLTRQGAFNRLQELEETGLVSSAMKASARVWWITPDGKRQLSDSDSTHQT</sequence>
<dbReference type="InterPro" id="IPR000835">
    <property type="entry name" value="HTH_MarR-typ"/>
</dbReference>
<dbReference type="AlphaFoldDB" id="A0A7J9SGB7"/>
<evidence type="ECO:0000313" key="2">
    <source>
        <dbReference type="EMBL" id="MBB6645036.1"/>
    </source>
</evidence>
<reference evidence="2 3" key="1">
    <citation type="submission" date="2020-08" db="EMBL/GenBank/DDBJ databases">
        <authorList>
            <person name="Seo M.-J."/>
        </authorList>
    </citation>
    <scope>NUCLEOTIDE SEQUENCE [LARGE SCALE GENOMIC DNA]</scope>
    <source>
        <strain evidence="2 3">MBLA0160</strain>
    </source>
</reference>
<dbReference type="EMBL" id="JACKXD010000001">
    <property type="protein sequence ID" value="MBB6645036.1"/>
    <property type="molecule type" value="Genomic_DNA"/>
</dbReference>
<dbReference type="Proteomes" id="UP000546257">
    <property type="component" value="Unassembled WGS sequence"/>
</dbReference>
<accession>A0A7J9SGB7</accession>
<dbReference type="RefSeq" id="WP_185191414.1">
    <property type="nucleotide sequence ID" value="NZ_JACKXD010000001.1"/>
</dbReference>
<dbReference type="Pfam" id="PF12802">
    <property type="entry name" value="MarR_2"/>
    <property type="match status" value="1"/>
</dbReference>
<protein>
    <submittedName>
        <fullName evidence="2">MarR family transcriptional regulator</fullName>
    </submittedName>
</protein>
<organism evidence="2 3">
    <name type="scientific">Halobellus ruber</name>
    <dbReference type="NCBI Taxonomy" id="2761102"/>
    <lineage>
        <taxon>Archaea</taxon>
        <taxon>Methanobacteriati</taxon>
        <taxon>Methanobacteriota</taxon>
        <taxon>Stenosarchaea group</taxon>
        <taxon>Halobacteria</taxon>
        <taxon>Halobacteriales</taxon>
        <taxon>Haloferacaceae</taxon>
        <taxon>Halobellus</taxon>
    </lineage>
</organism>
<keyword evidence="3" id="KW-1185">Reference proteome</keyword>
<gene>
    <name evidence="2" type="ORF">H5V44_01755</name>
</gene>
<dbReference type="InterPro" id="IPR036388">
    <property type="entry name" value="WH-like_DNA-bd_sf"/>
</dbReference>
<dbReference type="Gene3D" id="1.10.10.10">
    <property type="entry name" value="Winged helix-like DNA-binding domain superfamily/Winged helix DNA-binding domain"/>
    <property type="match status" value="1"/>
</dbReference>
<proteinExistence type="predicted"/>
<dbReference type="SUPFAM" id="SSF46785">
    <property type="entry name" value="Winged helix' DNA-binding domain"/>
    <property type="match status" value="1"/>
</dbReference>
<dbReference type="CDD" id="cd00090">
    <property type="entry name" value="HTH_ARSR"/>
    <property type="match status" value="1"/>
</dbReference>
<dbReference type="InterPro" id="IPR011991">
    <property type="entry name" value="ArsR-like_HTH"/>
</dbReference>
<comment type="caution">
    <text evidence="2">The sequence shown here is derived from an EMBL/GenBank/DDBJ whole genome shotgun (WGS) entry which is preliminary data.</text>
</comment>
<evidence type="ECO:0000313" key="3">
    <source>
        <dbReference type="Proteomes" id="UP000546257"/>
    </source>
</evidence>
<evidence type="ECO:0000259" key="1">
    <source>
        <dbReference type="Pfam" id="PF12802"/>
    </source>
</evidence>
<name>A0A7J9SGB7_9EURY</name>